<organism evidence="3 4">
    <name type="scientific">Pantoea allii</name>
    <dbReference type="NCBI Taxonomy" id="574096"/>
    <lineage>
        <taxon>Bacteria</taxon>
        <taxon>Pseudomonadati</taxon>
        <taxon>Pseudomonadota</taxon>
        <taxon>Gammaproteobacteria</taxon>
        <taxon>Enterobacterales</taxon>
        <taxon>Erwiniaceae</taxon>
        <taxon>Pantoea</taxon>
    </lineage>
</organism>
<dbReference type="InterPro" id="IPR050448">
    <property type="entry name" value="OpgB/LTA_synthase_biosynth"/>
</dbReference>
<dbReference type="CDD" id="cd16015">
    <property type="entry name" value="LTA_synthase"/>
    <property type="match status" value="1"/>
</dbReference>
<proteinExistence type="predicted"/>
<gene>
    <name evidence="3" type="ORF">KYI95_00395</name>
</gene>
<dbReference type="PANTHER" id="PTHR47371">
    <property type="entry name" value="LIPOTEICHOIC ACID SYNTHASE"/>
    <property type="match status" value="1"/>
</dbReference>
<name>A0ABS6V8Q8_9GAMM</name>
<accession>A0ABS6V8Q8</accession>
<dbReference type="Proteomes" id="UP001197236">
    <property type="component" value="Unassembled WGS sequence"/>
</dbReference>
<sequence>MFTGNGITDAVFYHLFNSTHGTSLDDLYPKIKLAIPFIITSSLLIGYCVLCKRNKIKKINIEKTNYLFVFSLVIILTMPFSRNISASILHIIKPQGNADRVSAEYKTLSSSLNKKYNYVFIYAESLEKTFEKLNETNYLPELSKIANDYAQFTNIVQPTNGGFGWTMAGMVNTQCGVPLVMAQGNTGGNAAHFLPKANCVASWLKKIGYRTHFIRGSNKEFAGADKFFSQHGWSRQDDLNFFIENKIAKSDQISGWGVQDDVLLDYAWDKYLNLSNAKQPFLLSLLTVGTHAPDGKTLATCENKIIKEQKIKMLSAVRCSDYLISNFINKLINSDYFDNTIIVLVSDHLMMRNSASQLLDANSSERRNNFIVIKKGLNNYKNDNPGSLIDVWPTVLDISGKKDNSLGFGVSLLSNNESSFYKNLSIDNAYDYIKFSSKLWNTPSLKEGLSKSGDRIQIGKQAYSLPVFAELSNENLGSVWFEGFAKNVIQYTSKGKSFFYANLCKNIGIDSEMICAYHVTPKKITKMLVTPMGLKSVYEKDATSILYKEHIAGISSGPYFIDSGISSTAGKRMATPFGFSFLTKKDDGFNVTLNFETCHNQSLDKDKIKTLLAENHHLIYTSNDSINCGDDKTTNELSSLLSDKNFTNLAFRQQVTGIITGGKSVSVKGLPDMPLDTFIDLQQNTIHPVCEVFLDCPTPSS</sequence>
<keyword evidence="1" id="KW-0812">Transmembrane</keyword>
<dbReference type="EMBL" id="JAHVXZ010000001">
    <property type="protein sequence ID" value="MBW1255674.1"/>
    <property type="molecule type" value="Genomic_DNA"/>
</dbReference>
<evidence type="ECO:0000313" key="4">
    <source>
        <dbReference type="Proteomes" id="UP001197236"/>
    </source>
</evidence>
<feature type="domain" description="Sulfatase N-terminal" evidence="2">
    <location>
        <begin position="117"/>
        <end position="400"/>
    </location>
</feature>
<feature type="transmembrane region" description="Helical" evidence="1">
    <location>
        <begin position="64"/>
        <end position="81"/>
    </location>
</feature>
<dbReference type="RefSeq" id="WP_218994429.1">
    <property type="nucleotide sequence ID" value="NZ_JAHVXU010000001.1"/>
</dbReference>
<protein>
    <submittedName>
        <fullName evidence="3">Sulfatase-like hydrolase/transferase</fullName>
    </submittedName>
</protein>
<evidence type="ECO:0000313" key="3">
    <source>
        <dbReference type="EMBL" id="MBW1255674.1"/>
    </source>
</evidence>
<evidence type="ECO:0000256" key="1">
    <source>
        <dbReference type="SAM" id="Phobius"/>
    </source>
</evidence>
<dbReference type="Pfam" id="PF00884">
    <property type="entry name" value="Sulfatase"/>
    <property type="match status" value="1"/>
</dbReference>
<reference evidence="3 4" key="1">
    <citation type="submission" date="2021-07" db="EMBL/GenBank/DDBJ databases">
        <title>A novel phosphonate cluster across the Pantoea species complex is important for pathogenicity in onion.</title>
        <authorList>
            <person name="Zhao M."/>
            <person name="Stice S."/>
            <person name="Shin G.Y."/>
            <person name="Coutinho T."/>
            <person name="Gitaitis R."/>
            <person name="Kvitko B."/>
            <person name="Dutta B."/>
        </authorList>
    </citation>
    <scope>NUCLEOTIDE SEQUENCE [LARGE SCALE GENOMIC DNA]</scope>
    <source>
        <strain evidence="3 4">BD 382</strain>
    </source>
</reference>
<keyword evidence="1" id="KW-0472">Membrane</keyword>
<dbReference type="PANTHER" id="PTHR47371:SF3">
    <property type="entry name" value="PHOSPHOGLYCEROL TRANSFERASE I"/>
    <property type="match status" value="1"/>
</dbReference>
<dbReference type="InterPro" id="IPR000917">
    <property type="entry name" value="Sulfatase_N"/>
</dbReference>
<feature type="transmembrane region" description="Helical" evidence="1">
    <location>
        <begin position="33"/>
        <end position="52"/>
    </location>
</feature>
<keyword evidence="4" id="KW-1185">Reference proteome</keyword>
<comment type="caution">
    <text evidence="3">The sequence shown here is derived from an EMBL/GenBank/DDBJ whole genome shotgun (WGS) entry which is preliminary data.</text>
</comment>
<evidence type="ECO:0000259" key="2">
    <source>
        <dbReference type="Pfam" id="PF00884"/>
    </source>
</evidence>
<keyword evidence="1" id="KW-1133">Transmembrane helix</keyword>